<sequence length="159" mass="18103">MLYYTSLLFITNVIHSSFVCCFDCEYATLILTSTSILHHAKLYDNYIGKRIVYYCDFSSVFSIFFAGLYKLYTIQNIIGFTSTMKLNIASLVVTTALGTTTVFFDNYLKAFKINWRNIHAGFHLLSCVTGHLFLLNYKKAYPNKCYSCPANGMGTTALY</sequence>
<protein>
    <submittedName>
        <fullName evidence="2">Uncharacterized protein</fullName>
    </submittedName>
</protein>
<organism evidence="2">
    <name type="scientific">viral metagenome</name>
    <dbReference type="NCBI Taxonomy" id="1070528"/>
    <lineage>
        <taxon>unclassified sequences</taxon>
        <taxon>metagenomes</taxon>
        <taxon>organismal metagenomes</taxon>
    </lineage>
</organism>
<feature type="transmembrane region" description="Helical" evidence="1">
    <location>
        <begin position="116"/>
        <end position="135"/>
    </location>
</feature>
<reference evidence="2" key="1">
    <citation type="journal article" date="2020" name="Nature">
        <title>Giant virus diversity and host interactions through global metagenomics.</title>
        <authorList>
            <person name="Schulz F."/>
            <person name="Roux S."/>
            <person name="Paez-Espino D."/>
            <person name="Jungbluth S."/>
            <person name="Walsh D.A."/>
            <person name="Denef V.J."/>
            <person name="McMahon K.D."/>
            <person name="Konstantinidis K.T."/>
            <person name="Eloe-Fadrosh E.A."/>
            <person name="Kyrpides N.C."/>
            <person name="Woyke T."/>
        </authorList>
    </citation>
    <scope>NUCLEOTIDE SEQUENCE</scope>
    <source>
        <strain evidence="2">GVMAG-S-3300013094-100</strain>
    </source>
</reference>
<name>A0A6C0KV98_9ZZZZ</name>
<dbReference type="EMBL" id="MN740982">
    <property type="protein sequence ID" value="QHU21161.1"/>
    <property type="molecule type" value="Genomic_DNA"/>
</dbReference>
<dbReference type="AlphaFoldDB" id="A0A6C0KV98"/>
<accession>A0A6C0KV98</accession>
<evidence type="ECO:0000313" key="2">
    <source>
        <dbReference type="EMBL" id="QHU21161.1"/>
    </source>
</evidence>
<proteinExistence type="predicted"/>
<keyword evidence="1" id="KW-0812">Transmembrane</keyword>
<feature type="transmembrane region" description="Helical" evidence="1">
    <location>
        <begin position="84"/>
        <end position="104"/>
    </location>
</feature>
<keyword evidence="1" id="KW-0472">Membrane</keyword>
<evidence type="ECO:0000256" key="1">
    <source>
        <dbReference type="SAM" id="Phobius"/>
    </source>
</evidence>
<keyword evidence="1" id="KW-1133">Transmembrane helix</keyword>
<feature type="transmembrane region" description="Helical" evidence="1">
    <location>
        <begin position="51"/>
        <end position="72"/>
    </location>
</feature>